<feature type="transmembrane region" description="Helical" evidence="1">
    <location>
        <begin position="78"/>
        <end position="99"/>
    </location>
</feature>
<accession>A0A8J3CSV3</accession>
<evidence type="ECO:0000313" key="2">
    <source>
        <dbReference type="EMBL" id="GHB02095.1"/>
    </source>
</evidence>
<reference evidence="2" key="2">
    <citation type="submission" date="2020-09" db="EMBL/GenBank/DDBJ databases">
        <authorList>
            <person name="Sun Q."/>
            <person name="Kim S."/>
        </authorList>
    </citation>
    <scope>NUCLEOTIDE SEQUENCE</scope>
    <source>
        <strain evidence="2">KCTC 32513</strain>
    </source>
</reference>
<reference evidence="2" key="1">
    <citation type="journal article" date="2014" name="Int. J. Syst. Evol. Microbiol.">
        <title>Complete genome sequence of Corynebacterium casei LMG S-19264T (=DSM 44701T), isolated from a smear-ripened cheese.</title>
        <authorList>
            <consortium name="US DOE Joint Genome Institute (JGI-PGF)"/>
            <person name="Walter F."/>
            <person name="Albersmeier A."/>
            <person name="Kalinowski J."/>
            <person name="Ruckert C."/>
        </authorList>
    </citation>
    <scope>NUCLEOTIDE SEQUENCE</scope>
    <source>
        <strain evidence="2">KCTC 32513</strain>
    </source>
</reference>
<protein>
    <recommendedName>
        <fullName evidence="4">DoxX family protein</fullName>
    </recommendedName>
</protein>
<sequence length="137" mass="14695">MVKYAKWAGYVLGLFMVAMGAMKFFGDVPIFMLLENNLASKYGLELSFIDPGFKYLTGALELIAGGLLLFGQRLIGGLLSIAVIGGAILSHLFVLGVSTPMSAEAGAEKSPMLFIMAVMFFMVSLWVTWGAKQAGTK</sequence>
<feature type="transmembrane region" description="Helical" evidence="1">
    <location>
        <begin position="111"/>
        <end position="131"/>
    </location>
</feature>
<proteinExistence type="predicted"/>
<evidence type="ECO:0000256" key="1">
    <source>
        <dbReference type="SAM" id="Phobius"/>
    </source>
</evidence>
<dbReference type="AlphaFoldDB" id="A0A8J3CSV3"/>
<name>A0A8J3CSV3_9PROT</name>
<keyword evidence="3" id="KW-1185">Reference proteome</keyword>
<dbReference type="RefSeq" id="WP_189499158.1">
    <property type="nucleotide sequence ID" value="NZ_BMZH01000013.1"/>
</dbReference>
<dbReference type="Proteomes" id="UP000634004">
    <property type="component" value="Unassembled WGS sequence"/>
</dbReference>
<keyword evidence="1" id="KW-0472">Membrane</keyword>
<comment type="caution">
    <text evidence="2">The sequence shown here is derived from an EMBL/GenBank/DDBJ whole genome shotgun (WGS) entry which is preliminary data.</text>
</comment>
<feature type="transmembrane region" description="Helical" evidence="1">
    <location>
        <begin position="52"/>
        <end position="71"/>
    </location>
</feature>
<evidence type="ECO:0008006" key="4">
    <source>
        <dbReference type="Google" id="ProtNLM"/>
    </source>
</evidence>
<feature type="transmembrane region" description="Helical" evidence="1">
    <location>
        <begin position="7"/>
        <end position="32"/>
    </location>
</feature>
<dbReference type="EMBL" id="BMZH01000013">
    <property type="protein sequence ID" value="GHB02095.1"/>
    <property type="molecule type" value="Genomic_DNA"/>
</dbReference>
<evidence type="ECO:0000313" key="3">
    <source>
        <dbReference type="Proteomes" id="UP000634004"/>
    </source>
</evidence>
<keyword evidence="1" id="KW-0812">Transmembrane</keyword>
<gene>
    <name evidence="2" type="ORF">GCM10009069_26100</name>
</gene>
<keyword evidence="1" id="KW-1133">Transmembrane helix</keyword>
<organism evidence="2 3">
    <name type="scientific">Algimonas arctica</name>
    <dbReference type="NCBI Taxonomy" id="1479486"/>
    <lineage>
        <taxon>Bacteria</taxon>
        <taxon>Pseudomonadati</taxon>
        <taxon>Pseudomonadota</taxon>
        <taxon>Alphaproteobacteria</taxon>
        <taxon>Maricaulales</taxon>
        <taxon>Robiginitomaculaceae</taxon>
        <taxon>Algimonas</taxon>
    </lineage>
</organism>